<dbReference type="Gene3D" id="1.10.540.10">
    <property type="entry name" value="Acyl-CoA dehydrogenase/oxidase, N-terminal domain"/>
    <property type="match status" value="1"/>
</dbReference>
<evidence type="ECO:0000313" key="9">
    <source>
        <dbReference type="Proteomes" id="UP000549616"/>
    </source>
</evidence>
<organism evidence="8 9">
    <name type="scientific">Amycolatopsis endophytica</name>
    <dbReference type="NCBI Taxonomy" id="860233"/>
    <lineage>
        <taxon>Bacteria</taxon>
        <taxon>Bacillati</taxon>
        <taxon>Actinomycetota</taxon>
        <taxon>Actinomycetes</taxon>
        <taxon>Pseudonocardiales</taxon>
        <taxon>Pseudonocardiaceae</taxon>
        <taxon>Amycolatopsis</taxon>
    </lineage>
</organism>
<dbReference type="Proteomes" id="UP000549616">
    <property type="component" value="Unassembled WGS sequence"/>
</dbReference>
<keyword evidence="9" id="KW-1185">Reference proteome</keyword>
<evidence type="ECO:0000256" key="2">
    <source>
        <dbReference type="ARBA" id="ARBA00009347"/>
    </source>
</evidence>
<dbReference type="InterPro" id="IPR036250">
    <property type="entry name" value="AcylCo_DH-like_C"/>
</dbReference>
<protein>
    <recommendedName>
        <fullName evidence="10">Acyl-CoA dehydrogenase</fullName>
    </recommendedName>
</protein>
<name>A0A853B1B1_9PSEU</name>
<dbReference type="InterPro" id="IPR037069">
    <property type="entry name" value="AcylCoA_DH/ox_N_sf"/>
</dbReference>
<dbReference type="AlphaFoldDB" id="A0A853B1B1"/>
<dbReference type="SUPFAM" id="SSF47203">
    <property type="entry name" value="Acyl-CoA dehydrogenase C-terminal domain-like"/>
    <property type="match status" value="1"/>
</dbReference>
<gene>
    <name evidence="8" type="ORF">HNR02_002161</name>
</gene>
<dbReference type="RefSeq" id="WP_179773017.1">
    <property type="nucleotide sequence ID" value="NZ_JACCFK010000001.1"/>
</dbReference>
<sequence length="342" mass="36396">MNTAFSPEQDELRTSVRRLFENVVPAAVLRQLWETETGRSPQVWKGLAEIGVPALLVPEEYEGLGADELDLFFVLEEAGRAALPDAILESCVLAPILLAGSTADGLKRRWLPALATGEARATVAFDGARAVPDAHLSDLVLVVDGDQVVAYERGEVTVRPVPSMDPSRRPASVTARAGSGVRVDGAPVARARAARLAGSAVLLGGVGSRLVEFAVAYAKVREQFGRPIGSFQAIKHQLATAHSRNELARHAAVGAMYDLAHRAGSSSDTAVLAHVCALEAERESNRVSLQVHGGIGFTWEHDLQIWLKHGKSLELGYGTWRETAYAAGAGTVLSGRSEGGTR</sequence>
<keyword evidence="4" id="KW-0274">FAD</keyword>
<accession>A0A853B1B1</accession>
<dbReference type="Pfam" id="PF00441">
    <property type="entry name" value="Acyl-CoA_dh_1"/>
    <property type="match status" value="1"/>
</dbReference>
<reference evidence="8 9" key="1">
    <citation type="submission" date="2020-07" db="EMBL/GenBank/DDBJ databases">
        <title>Sequencing the genomes of 1000 actinobacteria strains.</title>
        <authorList>
            <person name="Klenk H.-P."/>
        </authorList>
    </citation>
    <scope>NUCLEOTIDE SEQUENCE [LARGE SCALE GENOMIC DNA]</scope>
    <source>
        <strain evidence="8 9">DSM 104006</strain>
    </source>
</reference>
<dbReference type="InterPro" id="IPR013786">
    <property type="entry name" value="AcylCoA_DH/ox_N"/>
</dbReference>
<proteinExistence type="inferred from homology"/>
<evidence type="ECO:0000256" key="4">
    <source>
        <dbReference type="ARBA" id="ARBA00022827"/>
    </source>
</evidence>
<evidence type="ECO:0008006" key="10">
    <source>
        <dbReference type="Google" id="ProtNLM"/>
    </source>
</evidence>
<keyword evidence="3" id="KW-0285">Flavoprotein</keyword>
<evidence type="ECO:0000256" key="1">
    <source>
        <dbReference type="ARBA" id="ARBA00001974"/>
    </source>
</evidence>
<keyword evidence="5" id="KW-0560">Oxidoreductase</keyword>
<comment type="caution">
    <text evidence="8">The sequence shown here is derived from an EMBL/GenBank/DDBJ whole genome shotgun (WGS) entry which is preliminary data.</text>
</comment>
<feature type="domain" description="Acyl-CoA dehydrogenase/oxidase C-terminal" evidence="6">
    <location>
        <begin position="200"/>
        <end position="319"/>
    </location>
</feature>
<evidence type="ECO:0000313" key="8">
    <source>
        <dbReference type="EMBL" id="NYI88838.1"/>
    </source>
</evidence>
<dbReference type="EMBL" id="JACCFK010000001">
    <property type="protein sequence ID" value="NYI88838.1"/>
    <property type="molecule type" value="Genomic_DNA"/>
</dbReference>
<feature type="domain" description="Acyl-CoA dehydrogenase/oxidase N-terminal" evidence="7">
    <location>
        <begin position="6"/>
        <end position="118"/>
    </location>
</feature>
<evidence type="ECO:0000259" key="6">
    <source>
        <dbReference type="Pfam" id="PF00441"/>
    </source>
</evidence>
<dbReference type="GO" id="GO:0003995">
    <property type="term" value="F:acyl-CoA dehydrogenase activity"/>
    <property type="evidence" value="ECO:0007669"/>
    <property type="project" value="TreeGrafter"/>
</dbReference>
<comment type="cofactor">
    <cofactor evidence="1">
        <name>FAD</name>
        <dbReference type="ChEBI" id="CHEBI:57692"/>
    </cofactor>
</comment>
<dbReference type="InterPro" id="IPR009075">
    <property type="entry name" value="AcylCo_DH/oxidase_C"/>
</dbReference>
<evidence type="ECO:0000256" key="3">
    <source>
        <dbReference type="ARBA" id="ARBA00022630"/>
    </source>
</evidence>
<dbReference type="Gene3D" id="1.20.140.10">
    <property type="entry name" value="Butyryl-CoA Dehydrogenase, subunit A, domain 3"/>
    <property type="match status" value="1"/>
</dbReference>
<dbReference type="PANTHER" id="PTHR43884">
    <property type="entry name" value="ACYL-COA DEHYDROGENASE"/>
    <property type="match status" value="1"/>
</dbReference>
<dbReference type="Pfam" id="PF02771">
    <property type="entry name" value="Acyl-CoA_dh_N"/>
    <property type="match status" value="1"/>
</dbReference>
<comment type="similarity">
    <text evidence="2">Belongs to the acyl-CoA dehydrogenase family.</text>
</comment>
<dbReference type="GO" id="GO:0050660">
    <property type="term" value="F:flavin adenine dinucleotide binding"/>
    <property type="evidence" value="ECO:0007669"/>
    <property type="project" value="InterPro"/>
</dbReference>
<evidence type="ECO:0000259" key="7">
    <source>
        <dbReference type="Pfam" id="PF02771"/>
    </source>
</evidence>
<dbReference type="InterPro" id="IPR009100">
    <property type="entry name" value="AcylCoA_DH/oxidase_NM_dom_sf"/>
</dbReference>
<dbReference type="SUPFAM" id="SSF56645">
    <property type="entry name" value="Acyl-CoA dehydrogenase NM domain-like"/>
    <property type="match status" value="1"/>
</dbReference>
<evidence type="ECO:0000256" key="5">
    <source>
        <dbReference type="ARBA" id="ARBA00023002"/>
    </source>
</evidence>
<dbReference type="PANTHER" id="PTHR43884:SF20">
    <property type="entry name" value="ACYL-COA DEHYDROGENASE FADE28"/>
    <property type="match status" value="1"/>
</dbReference>